<feature type="compositionally biased region" description="Basic and acidic residues" evidence="1">
    <location>
        <begin position="212"/>
        <end position="221"/>
    </location>
</feature>
<gene>
    <name evidence="2" type="ORF">M5K25_001782</name>
</gene>
<dbReference type="AlphaFoldDB" id="A0ABD0VZF7"/>
<dbReference type="EMBL" id="JANQDX010000002">
    <property type="protein sequence ID" value="KAL0927596.1"/>
    <property type="molecule type" value="Genomic_DNA"/>
</dbReference>
<name>A0ABD0VZF7_DENTH</name>
<proteinExistence type="predicted"/>
<protein>
    <submittedName>
        <fullName evidence="2">Uncharacterized protein</fullName>
    </submittedName>
</protein>
<evidence type="ECO:0000313" key="2">
    <source>
        <dbReference type="EMBL" id="KAL0927596.1"/>
    </source>
</evidence>
<organism evidence="2 3">
    <name type="scientific">Dendrobium thyrsiflorum</name>
    <name type="common">Pinecone-like raceme dendrobium</name>
    <name type="synonym">Orchid</name>
    <dbReference type="NCBI Taxonomy" id="117978"/>
    <lineage>
        <taxon>Eukaryota</taxon>
        <taxon>Viridiplantae</taxon>
        <taxon>Streptophyta</taxon>
        <taxon>Embryophyta</taxon>
        <taxon>Tracheophyta</taxon>
        <taxon>Spermatophyta</taxon>
        <taxon>Magnoliopsida</taxon>
        <taxon>Liliopsida</taxon>
        <taxon>Asparagales</taxon>
        <taxon>Orchidaceae</taxon>
        <taxon>Epidendroideae</taxon>
        <taxon>Malaxideae</taxon>
        <taxon>Dendrobiinae</taxon>
        <taxon>Dendrobium</taxon>
    </lineage>
</organism>
<reference evidence="2 3" key="1">
    <citation type="journal article" date="2024" name="Plant Biotechnol. J.">
        <title>Dendrobium thyrsiflorum genome and its molecular insights into genes involved in important horticultural traits.</title>
        <authorList>
            <person name="Chen B."/>
            <person name="Wang J.Y."/>
            <person name="Zheng P.J."/>
            <person name="Li K.L."/>
            <person name="Liang Y.M."/>
            <person name="Chen X.F."/>
            <person name="Zhang C."/>
            <person name="Zhao X."/>
            <person name="He X."/>
            <person name="Zhang G.Q."/>
            <person name="Liu Z.J."/>
            <person name="Xu Q."/>
        </authorList>
    </citation>
    <scope>NUCLEOTIDE SEQUENCE [LARGE SCALE GENOMIC DNA]</scope>
    <source>
        <strain evidence="2">GZMU011</strain>
    </source>
</reference>
<comment type="caution">
    <text evidence="2">The sequence shown here is derived from an EMBL/GenBank/DDBJ whole genome shotgun (WGS) entry which is preliminary data.</text>
</comment>
<dbReference type="Proteomes" id="UP001552299">
    <property type="component" value="Unassembled WGS sequence"/>
</dbReference>
<feature type="region of interest" description="Disordered" evidence="1">
    <location>
        <begin position="181"/>
        <end position="221"/>
    </location>
</feature>
<evidence type="ECO:0000313" key="3">
    <source>
        <dbReference type="Proteomes" id="UP001552299"/>
    </source>
</evidence>
<accession>A0ABD0VZF7</accession>
<keyword evidence="3" id="KW-1185">Reference proteome</keyword>
<sequence length="221" mass="25924">MAIHVKPLRKTMASHMVFNKLATLIYPFHLWTVPTILDDLLSPGGYLYLRRILLKLPPMEEVHPSNLTSQEPEANISTWNKFIDLSWVKRNTSTRELKKSFWDQRPELPTPKKKGAQKPLSMSLQGLEYSKRDRGKERKYIQHSEHLGVTLKLHIRGSTIERSQHKGRELWRLNPHKEENTERIINLGMKSDTDSRRSTSTNKQRQRWVKKKTSDDARHDG</sequence>
<evidence type="ECO:0000256" key="1">
    <source>
        <dbReference type="SAM" id="MobiDB-lite"/>
    </source>
</evidence>
<feature type="region of interest" description="Disordered" evidence="1">
    <location>
        <begin position="101"/>
        <end position="123"/>
    </location>
</feature>